<name>A0ABX8ZW20_9SPHN</name>
<dbReference type="PANTHER" id="PTHR30244:SF34">
    <property type="entry name" value="DTDP-4-AMINO-4,6-DIDEOXYGALACTOSE TRANSAMINASE"/>
    <property type="match status" value="1"/>
</dbReference>
<accession>A0ABX8ZW20</accession>
<dbReference type="SUPFAM" id="SSF53383">
    <property type="entry name" value="PLP-dependent transferases"/>
    <property type="match status" value="1"/>
</dbReference>
<keyword evidence="4" id="KW-0032">Aminotransferase</keyword>
<dbReference type="Proteomes" id="UP000824300">
    <property type="component" value="Chromosome"/>
</dbReference>
<protein>
    <submittedName>
        <fullName evidence="4">DegT/DnrJ/EryC1/StrS family aminotransferase</fullName>
    </submittedName>
</protein>
<evidence type="ECO:0000313" key="5">
    <source>
        <dbReference type="Proteomes" id="UP000824300"/>
    </source>
</evidence>
<organism evidence="4 5">
    <name type="scientific">Qipengyuania xiapuensis</name>
    <dbReference type="NCBI Taxonomy" id="2867236"/>
    <lineage>
        <taxon>Bacteria</taxon>
        <taxon>Pseudomonadati</taxon>
        <taxon>Pseudomonadota</taxon>
        <taxon>Alphaproteobacteria</taxon>
        <taxon>Sphingomonadales</taxon>
        <taxon>Erythrobacteraceae</taxon>
        <taxon>Qipengyuania</taxon>
    </lineage>
</organism>
<keyword evidence="2" id="KW-0663">Pyridoxal phosphate</keyword>
<dbReference type="Pfam" id="PF01041">
    <property type="entry name" value="DegT_DnrJ_EryC1"/>
    <property type="match status" value="1"/>
</dbReference>
<dbReference type="EMBL" id="CP081296">
    <property type="protein sequence ID" value="QZD93057.1"/>
    <property type="molecule type" value="Genomic_DNA"/>
</dbReference>
<dbReference type="RefSeq" id="WP_221428746.1">
    <property type="nucleotide sequence ID" value="NZ_CP081296.1"/>
</dbReference>
<sequence length="406" mass="43863">MNKPVVPEHPVAALRPRPSHWPRHEQDEIDAACAVLASGKVNGLVHGEQTTAFASEFAEYIGMPHGFCVANGTVALEVALRALGIGPGDEVIVPARSFFATASAVLAVGASPAFADVLSDTHNIDPASIERLIGPQTKAIICVHLGGLPAEMPRICEIADEHGLFVIEDCAQAHGAAIDGRKAGAWGDAAAFSFCTDKIMSTGGEGGLCLFRDSEACERGWSYKDHGKSRAKMQDGQGIPGQFRYVCTQPGTNFRMTEMQAAIGRRQLHNLPGWLDRRRSNAAILEEALRPDPRIRLQRQELGYEHAWYKFNFTLADPLHEPVEDLRAQLIAKLLASGVAIGTGTCPDMSSERAFDGMGVKRDGHLEVARDLGRRSLMLQVDHTLLCDDMRATATALLLALDELSA</sequence>
<dbReference type="PANTHER" id="PTHR30244">
    <property type="entry name" value="TRANSAMINASE"/>
    <property type="match status" value="1"/>
</dbReference>
<keyword evidence="5" id="KW-1185">Reference proteome</keyword>
<reference evidence="4 5" key="1">
    <citation type="submission" date="2021-08" db="EMBL/GenBank/DDBJ databases">
        <title>Comparative Genomics Analysis of the Genus Qipengyuania Reveals Extensive Genetic Diversity and Metabolic Versatility, Including the Description of Fifteen Novel Species.</title>
        <authorList>
            <person name="Liu Y."/>
        </authorList>
    </citation>
    <scope>NUCLEOTIDE SEQUENCE [LARGE SCALE GENOMIC DNA]</scope>
    <source>
        <strain evidence="4 5">1NDW3</strain>
    </source>
</reference>
<dbReference type="InterPro" id="IPR015421">
    <property type="entry name" value="PyrdxlP-dep_Trfase_major"/>
</dbReference>
<evidence type="ECO:0000256" key="2">
    <source>
        <dbReference type="RuleBase" id="RU004508"/>
    </source>
</evidence>
<gene>
    <name evidence="4" type="ORF">K3162_03195</name>
</gene>
<evidence type="ECO:0000256" key="3">
    <source>
        <dbReference type="SAM" id="MobiDB-lite"/>
    </source>
</evidence>
<keyword evidence="4" id="KW-0808">Transferase</keyword>
<comment type="similarity">
    <text evidence="1 2">Belongs to the DegT/DnrJ/EryC1 family.</text>
</comment>
<dbReference type="InterPro" id="IPR015424">
    <property type="entry name" value="PyrdxlP-dep_Trfase"/>
</dbReference>
<dbReference type="PIRSF" id="PIRSF000390">
    <property type="entry name" value="PLP_StrS"/>
    <property type="match status" value="1"/>
</dbReference>
<dbReference type="InterPro" id="IPR015422">
    <property type="entry name" value="PyrdxlP-dep_Trfase_small"/>
</dbReference>
<proteinExistence type="inferred from homology"/>
<dbReference type="Gene3D" id="3.90.1150.10">
    <property type="entry name" value="Aspartate Aminotransferase, domain 1"/>
    <property type="match status" value="1"/>
</dbReference>
<dbReference type="InterPro" id="IPR000653">
    <property type="entry name" value="DegT/StrS_aminotransferase"/>
</dbReference>
<feature type="region of interest" description="Disordered" evidence="3">
    <location>
        <begin position="1"/>
        <end position="22"/>
    </location>
</feature>
<dbReference type="Gene3D" id="3.40.640.10">
    <property type="entry name" value="Type I PLP-dependent aspartate aminotransferase-like (Major domain)"/>
    <property type="match status" value="1"/>
</dbReference>
<evidence type="ECO:0000313" key="4">
    <source>
        <dbReference type="EMBL" id="QZD93057.1"/>
    </source>
</evidence>
<evidence type="ECO:0000256" key="1">
    <source>
        <dbReference type="ARBA" id="ARBA00037999"/>
    </source>
</evidence>
<dbReference type="CDD" id="cd00616">
    <property type="entry name" value="AHBA_syn"/>
    <property type="match status" value="1"/>
</dbReference>
<dbReference type="GO" id="GO:0008483">
    <property type="term" value="F:transaminase activity"/>
    <property type="evidence" value="ECO:0007669"/>
    <property type="project" value="UniProtKB-KW"/>
</dbReference>